<dbReference type="OrthoDB" id="9798208at2"/>
<dbReference type="FunFam" id="3.10.129.10:FF:000045">
    <property type="entry name" value="Hotdog fold thioesterase"/>
    <property type="match status" value="1"/>
</dbReference>
<evidence type="ECO:0000313" key="5">
    <source>
        <dbReference type="EMBL" id="KAB8168756.1"/>
    </source>
</evidence>
<evidence type="ECO:0000256" key="3">
    <source>
        <dbReference type="SAM" id="MobiDB-lite"/>
    </source>
</evidence>
<protein>
    <submittedName>
        <fullName evidence="5">Hotdog fold thioesterase</fullName>
    </submittedName>
</protein>
<feature type="compositionally biased region" description="Low complexity" evidence="3">
    <location>
        <begin position="150"/>
        <end position="171"/>
    </location>
</feature>
<feature type="domain" description="Thioesterase" evidence="4">
    <location>
        <begin position="62"/>
        <end position="139"/>
    </location>
</feature>
<dbReference type="RefSeq" id="WP_139666533.1">
    <property type="nucleotide sequence ID" value="NZ_VDLY02000003.1"/>
</dbReference>
<dbReference type="PANTHER" id="PTHR43240">
    <property type="entry name" value="1,4-DIHYDROXY-2-NAPHTHOYL-COA THIOESTERASE 1"/>
    <property type="match status" value="1"/>
</dbReference>
<evidence type="ECO:0000313" key="6">
    <source>
        <dbReference type="Proteomes" id="UP000314251"/>
    </source>
</evidence>
<sequence length="184" mass="18413">MGETSDSVFSPQVIDEWAGLGIDLPALFSAGELGNRVGLRIQQAAPERVVGTLPVAGNTQPYGLLHGGASAVLAETLGSVGAMLHAGPGKIAVGVDLNCTHHRPVRTGVVTGVATPAHVGRTSATFEVVITDERGKRVCTARLTSALRPAAQQNAPAADASTSADAGADAGADADADDSGGIRA</sequence>
<dbReference type="CDD" id="cd03443">
    <property type="entry name" value="PaaI_thioesterase"/>
    <property type="match status" value="1"/>
</dbReference>
<dbReference type="PANTHER" id="PTHR43240:SF5">
    <property type="entry name" value="1,4-DIHYDROXY-2-NAPHTHOYL-COA THIOESTERASE 1"/>
    <property type="match status" value="1"/>
</dbReference>
<dbReference type="Pfam" id="PF03061">
    <property type="entry name" value="4HBT"/>
    <property type="match status" value="1"/>
</dbReference>
<dbReference type="AlphaFoldDB" id="A0A5N6AL18"/>
<comment type="caution">
    <text evidence="5">The sequence shown here is derived from an EMBL/GenBank/DDBJ whole genome shotgun (WGS) entry which is preliminary data.</text>
</comment>
<reference evidence="5" key="1">
    <citation type="submission" date="2019-10" db="EMBL/GenBank/DDBJ databases">
        <title>Nonomuraea sp. nov., isolated from Phyllanthus amarus.</title>
        <authorList>
            <person name="Klykleung N."/>
            <person name="Tanasupawat S."/>
        </authorList>
    </citation>
    <scope>NUCLEOTIDE SEQUENCE [LARGE SCALE GENOMIC DNA]</scope>
    <source>
        <strain evidence="5">3MP-10</strain>
    </source>
</reference>
<keyword evidence="6" id="KW-1185">Reference proteome</keyword>
<dbReference type="SUPFAM" id="SSF54637">
    <property type="entry name" value="Thioesterase/thiol ester dehydrase-isomerase"/>
    <property type="match status" value="1"/>
</dbReference>
<evidence type="ECO:0000259" key="4">
    <source>
        <dbReference type="Pfam" id="PF03061"/>
    </source>
</evidence>
<dbReference type="Gene3D" id="3.10.129.10">
    <property type="entry name" value="Hotdog Thioesterase"/>
    <property type="match status" value="1"/>
</dbReference>
<evidence type="ECO:0000256" key="2">
    <source>
        <dbReference type="ARBA" id="ARBA00022801"/>
    </source>
</evidence>
<dbReference type="Proteomes" id="UP000314251">
    <property type="component" value="Unassembled WGS sequence"/>
</dbReference>
<dbReference type="EMBL" id="VDLY02000003">
    <property type="protein sequence ID" value="KAB8168756.1"/>
    <property type="molecule type" value="Genomic_DNA"/>
</dbReference>
<name>A0A5N6AL18_9ACTN</name>
<dbReference type="GO" id="GO:0061522">
    <property type="term" value="F:1,4-dihydroxy-2-naphthoyl-CoA thioesterase activity"/>
    <property type="evidence" value="ECO:0007669"/>
    <property type="project" value="TreeGrafter"/>
</dbReference>
<dbReference type="InterPro" id="IPR029069">
    <property type="entry name" value="HotDog_dom_sf"/>
</dbReference>
<keyword evidence="2" id="KW-0378">Hydrolase</keyword>
<organism evidence="5 6">
    <name type="scientific">Streptomyces mimosae</name>
    <dbReference type="NCBI Taxonomy" id="2586635"/>
    <lineage>
        <taxon>Bacteria</taxon>
        <taxon>Bacillati</taxon>
        <taxon>Actinomycetota</taxon>
        <taxon>Actinomycetes</taxon>
        <taxon>Kitasatosporales</taxon>
        <taxon>Streptomycetaceae</taxon>
        <taxon>Streptomyces</taxon>
    </lineage>
</organism>
<proteinExistence type="inferred from homology"/>
<dbReference type="NCBIfam" id="TIGR00369">
    <property type="entry name" value="unchar_dom_1"/>
    <property type="match status" value="1"/>
</dbReference>
<comment type="similarity">
    <text evidence="1">Belongs to the thioesterase PaaI family.</text>
</comment>
<accession>A0A5N6AL18</accession>
<dbReference type="InterPro" id="IPR006683">
    <property type="entry name" value="Thioestr_dom"/>
</dbReference>
<evidence type="ECO:0000256" key="1">
    <source>
        <dbReference type="ARBA" id="ARBA00008324"/>
    </source>
</evidence>
<dbReference type="InterPro" id="IPR003736">
    <property type="entry name" value="PAAI_dom"/>
</dbReference>
<dbReference type="GO" id="GO:0005829">
    <property type="term" value="C:cytosol"/>
    <property type="evidence" value="ECO:0007669"/>
    <property type="project" value="TreeGrafter"/>
</dbReference>
<gene>
    <name evidence="5" type="ORF">FH607_005895</name>
</gene>
<feature type="region of interest" description="Disordered" evidence="3">
    <location>
        <begin position="150"/>
        <end position="184"/>
    </location>
</feature>